<comment type="caution">
    <text evidence="2">The sequence shown here is derived from an EMBL/GenBank/DDBJ whole genome shotgun (WGS) entry which is preliminary data.</text>
</comment>
<keyword evidence="1" id="KW-0812">Transmembrane</keyword>
<evidence type="ECO:0000313" key="2">
    <source>
        <dbReference type="EMBL" id="CAG7831245.1"/>
    </source>
</evidence>
<dbReference type="EMBL" id="CAJVCH010559516">
    <property type="protein sequence ID" value="CAG7831245.1"/>
    <property type="molecule type" value="Genomic_DNA"/>
</dbReference>
<gene>
    <name evidence="2" type="ORF">AFUS01_LOCUS40998</name>
</gene>
<keyword evidence="1" id="KW-1133">Transmembrane helix</keyword>
<name>A0A8J2LYZ1_9HEXA</name>
<organism evidence="2 3">
    <name type="scientific">Allacma fusca</name>
    <dbReference type="NCBI Taxonomy" id="39272"/>
    <lineage>
        <taxon>Eukaryota</taxon>
        <taxon>Metazoa</taxon>
        <taxon>Ecdysozoa</taxon>
        <taxon>Arthropoda</taxon>
        <taxon>Hexapoda</taxon>
        <taxon>Collembola</taxon>
        <taxon>Symphypleona</taxon>
        <taxon>Sminthuridae</taxon>
        <taxon>Allacma</taxon>
    </lineage>
</organism>
<keyword evidence="3" id="KW-1185">Reference proteome</keyword>
<evidence type="ECO:0000256" key="1">
    <source>
        <dbReference type="SAM" id="Phobius"/>
    </source>
</evidence>
<reference evidence="2" key="1">
    <citation type="submission" date="2021-06" db="EMBL/GenBank/DDBJ databases">
        <authorList>
            <person name="Hodson N. C."/>
            <person name="Mongue J. A."/>
            <person name="Jaron S. K."/>
        </authorList>
    </citation>
    <scope>NUCLEOTIDE SEQUENCE</scope>
</reference>
<keyword evidence="1" id="KW-0472">Membrane</keyword>
<feature type="non-terminal residue" evidence="2">
    <location>
        <position position="30"/>
    </location>
</feature>
<accession>A0A8J2LYZ1</accession>
<protein>
    <submittedName>
        <fullName evidence="2">Uncharacterized protein</fullName>
    </submittedName>
</protein>
<feature type="transmembrane region" description="Helical" evidence="1">
    <location>
        <begin position="9"/>
        <end position="27"/>
    </location>
</feature>
<feature type="non-terminal residue" evidence="2">
    <location>
        <position position="1"/>
    </location>
</feature>
<dbReference type="Proteomes" id="UP000708208">
    <property type="component" value="Unassembled WGS sequence"/>
</dbReference>
<dbReference type="AlphaFoldDB" id="A0A8J2LYZ1"/>
<proteinExistence type="predicted"/>
<evidence type="ECO:0000313" key="3">
    <source>
        <dbReference type="Proteomes" id="UP000708208"/>
    </source>
</evidence>
<sequence>YCEKKMKSIKYTIVILGVFLLLSQIQGAKI</sequence>